<dbReference type="GO" id="GO:0004674">
    <property type="term" value="F:protein serine/threonine kinase activity"/>
    <property type="evidence" value="ECO:0007669"/>
    <property type="project" value="UniProtKB-KW"/>
</dbReference>
<comment type="catalytic activity">
    <reaction evidence="14">
        <text>L-seryl-[protein] + ATP = O-phospho-L-seryl-[protein] + ADP + H(+)</text>
        <dbReference type="Rhea" id="RHEA:17989"/>
        <dbReference type="Rhea" id="RHEA-COMP:9863"/>
        <dbReference type="Rhea" id="RHEA-COMP:11604"/>
        <dbReference type="ChEBI" id="CHEBI:15378"/>
        <dbReference type="ChEBI" id="CHEBI:29999"/>
        <dbReference type="ChEBI" id="CHEBI:30616"/>
        <dbReference type="ChEBI" id="CHEBI:83421"/>
        <dbReference type="ChEBI" id="CHEBI:456216"/>
        <dbReference type="EC" id="2.7.11.1"/>
    </reaction>
</comment>
<evidence type="ECO:0000259" key="17">
    <source>
        <dbReference type="PROSITE" id="PS50011"/>
    </source>
</evidence>
<dbReference type="SUPFAM" id="SSF56112">
    <property type="entry name" value="Protein kinase-like (PK-like)"/>
    <property type="match status" value="1"/>
</dbReference>
<keyword evidence="20" id="KW-1185">Reference proteome</keyword>
<dbReference type="AlphaFoldDB" id="A0A8X7WQA2"/>
<dbReference type="InterPro" id="IPR000719">
    <property type="entry name" value="Prot_kinase_dom"/>
</dbReference>
<evidence type="ECO:0000256" key="15">
    <source>
        <dbReference type="PROSITE-ProRule" id="PRU10141"/>
    </source>
</evidence>
<protein>
    <recommendedName>
        <fullName evidence="2">non-specific serine/threonine protein kinase</fullName>
        <ecNumber evidence="2">2.7.11.1</ecNumber>
    </recommendedName>
</protein>
<evidence type="ECO:0000313" key="19">
    <source>
        <dbReference type="EMBL" id="KAG2333681.1"/>
    </source>
</evidence>
<dbReference type="CDD" id="cd05117">
    <property type="entry name" value="STKc_CAMK"/>
    <property type="match status" value="1"/>
</dbReference>
<sequence length="380" mass="42464">MGNCCCARLGSDTEKEHGKPKTKHNPFFNEYTATNNSSGAAGSKLALLKYPTGRDISLVYDLGRELGRGQFGTTHLCTDIKTGDKYACKSLLKKNLKTVRDIYDVRSEVEIMKRVPKHPNIVSIKDEFEDSEAVYIVMECCEGGELFDRIVARGHYTERAAASVMKTILEVVQVCHNNGVMHRDLKPENFLFANKKENSPLKAIDFGLSVLFKPGERFNEIVGSPYYMAPELLLKNYGPEVDIWSAGVILYIMLCGVPPFWAETQEGVAQAIIRVSDTAKDLVSKMLQPDPKKRLSAVEVLEHPWIQNAKKAPNVSLGETVKARLKQFSVMNKLKKQALRVVIADYLSVDEVSGIKEAFDVKDITETGKINLEELKTWAS</sequence>
<evidence type="ECO:0000256" key="1">
    <source>
        <dbReference type="ARBA" id="ARBA00005354"/>
    </source>
</evidence>
<evidence type="ECO:0000256" key="14">
    <source>
        <dbReference type="ARBA" id="ARBA00048679"/>
    </source>
</evidence>
<proteinExistence type="inferred from homology"/>
<evidence type="ECO:0000256" key="2">
    <source>
        <dbReference type="ARBA" id="ARBA00012513"/>
    </source>
</evidence>
<dbReference type="SMART" id="SM00220">
    <property type="entry name" value="S_TKc"/>
    <property type="match status" value="1"/>
</dbReference>
<dbReference type="InterPro" id="IPR017441">
    <property type="entry name" value="Protein_kinase_ATP_BS"/>
</dbReference>
<keyword evidence="4" id="KW-0597">Phosphoprotein</keyword>
<reference evidence="19 20" key="1">
    <citation type="submission" date="2020-02" db="EMBL/GenBank/DDBJ databases">
        <authorList>
            <person name="Ma Q."/>
            <person name="Huang Y."/>
            <person name="Song X."/>
            <person name="Pei D."/>
        </authorList>
    </citation>
    <scope>NUCLEOTIDE SEQUENCE [LARGE SCALE GENOMIC DNA]</scope>
    <source>
        <strain evidence="19">Sxm20200214</strain>
        <tissue evidence="19">Leaf</tissue>
    </source>
</reference>
<dbReference type="Pfam" id="PF00069">
    <property type="entry name" value="Pkinase"/>
    <property type="match status" value="1"/>
</dbReference>
<keyword evidence="3 16" id="KW-0723">Serine/threonine-protein kinase</keyword>
<evidence type="ECO:0000256" key="5">
    <source>
        <dbReference type="ARBA" id="ARBA00022679"/>
    </source>
</evidence>
<evidence type="ECO:0000256" key="12">
    <source>
        <dbReference type="ARBA" id="ARBA00024334"/>
    </source>
</evidence>
<dbReference type="Gene3D" id="1.10.510.10">
    <property type="entry name" value="Transferase(Phosphotransferase) domain 1"/>
    <property type="match status" value="1"/>
</dbReference>
<keyword evidence="8 15" id="KW-0547">Nucleotide-binding</keyword>
<dbReference type="PROSITE" id="PS50011">
    <property type="entry name" value="PROTEIN_KINASE_DOM"/>
    <property type="match status" value="1"/>
</dbReference>
<dbReference type="InterPro" id="IPR008271">
    <property type="entry name" value="Ser/Thr_kinase_AS"/>
</dbReference>
<evidence type="ECO:0000256" key="9">
    <source>
        <dbReference type="ARBA" id="ARBA00022777"/>
    </source>
</evidence>
<dbReference type="Gene3D" id="3.30.200.20">
    <property type="entry name" value="Phosphorylase Kinase, domain 1"/>
    <property type="match status" value="1"/>
</dbReference>
<evidence type="ECO:0000313" key="20">
    <source>
        <dbReference type="Proteomes" id="UP000886595"/>
    </source>
</evidence>
<keyword evidence="11 15" id="KW-0067">ATP-binding</keyword>
<evidence type="ECO:0000256" key="8">
    <source>
        <dbReference type="ARBA" id="ARBA00022741"/>
    </source>
</evidence>
<dbReference type="GO" id="GO:0005509">
    <property type="term" value="F:calcium ion binding"/>
    <property type="evidence" value="ECO:0007669"/>
    <property type="project" value="InterPro"/>
</dbReference>
<feature type="domain" description="EF-hand" evidence="18">
    <location>
        <begin position="350"/>
        <end position="380"/>
    </location>
</feature>
<gene>
    <name evidence="19" type="ORF">Bca52824_004861</name>
</gene>
<dbReference type="Gene3D" id="1.10.238.10">
    <property type="entry name" value="EF-hand"/>
    <property type="match status" value="2"/>
</dbReference>
<accession>A0A8X7WQA2</accession>
<feature type="binding site" evidence="15">
    <location>
        <position position="89"/>
    </location>
    <ligand>
        <name>ATP</name>
        <dbReference type="ChEBI" id="CHEBI:30616"/>
    </ligand>
</feature>
<dbReference type="InterPro" id="IPR011009">
    <property type="entry name" value="Kinase-like_dom_sf"/>
</dbReference>
<keyword evidence="6" id="KW-0479">Metal-binding</keyword>
<comment type="catalytic activity">
    <reaction evidence="13">
        <text>L-threonyl-[protein] + ATP = O-phospho-L-threonyl-[protein] + ADP + H(+)</text>
        <dbReference type="Rhea" id="RHEA:46608"/>
        <dbReference type="Rhea" id="RHEA-COMP:11060"/>
        <dbReference type="Rhea" id="RHEA-COMP:11605"/>
        <dbReference type="ChEBI" id="CHEBI:15378"/>
        <dbReference type="ChEBI" id="CHEBI:30013"/>
        <dbReference type="ChEBI" id="CHEBI:30616"/>
        <dbReference type="ChEBI" id="CHEBI:61977"/>
        <dbReference type="ChEBI" id="CHEBI:456216"/>
        <dbReference type="EC" id="2.7.11.1"/>
    </reaction>
</comment>
<dbReference type="PROSITE" id="PS50222">
    <property type="entry name" value="EF_HAND_2"/>
    <property type="match status" value="1"/>
</dbReference>
<dbReference type="PROSITE" id="PS00108">
    <property type="entry name" value="PROTEIN_KINASE_ST"/>
    <property type="match status" value="1"/>
</dbReference>
<keyword evidence="5" id="KW-0808">Transferase</keyword>
<evidence type="ECO:0000256" key="7">
    <source>
        <dbReference type="ARBA" id="ARBA00022737"/>
    </source>
</evidence>
<dbReference type="PANTHER" id="PTHR24349">
    <property type="entry name" value="SERINE/THREONINE-PROTEIN KINASE"/>
    <property type="match status" value="1"/>
</dbReference>
<dbReference type="PROSITE" id="PS00107">
    <property type="entry name" value="PROTEIN_KINASE_ATP"/>
    <property type="match status" value="1"/>
</dbReference>
<comment type="similarity">
    <text evidence="12">Belongs to the protein kinase superfamily. Ser/Thr protein kinase family. CDPK subfamily.</text>
</comment>
<comment type="similarity">
    <text evidence="1">Belongs to the protein kinase superfamily. CAMK Ser/Thr protein kinase family. CaMK subfamily.</text>
</comment>
<comment type="caution">
    <text evidence="19">The sequence shown here is derived from an EMBL/GenBank/DDBJ whole genome shotgun (WGS) entry which is preliminary data.</text>
</comment>
<dbReference type="EC" id="2.7.11.1" evidence="2"/>
<dbReference type="Proteomes" id="UP000886595">
    <property type="component" value="Unassembled WGS sequence"/>
</dbReference>
<keyword evidence="7" id="KW-0677">Repeat</keyword>
<evidence type="ECO:0000256" key="11">
    <source>
        <dbReference type="ARBA" id="ARBA00022840"/>
    </source>
</evidence>
<dbReference type="FunFam" id="1.10.510.10:FF:000067">
    <property type="entry name" value="calcium-dependent protein kinase 13"/>
    <property type="match status" value="1"/>
</dbReference>
<evidence type="ECO:0000256" key="6">
    <source>
        <dbReference type="ARBA" id="ARBA00022723"/>
    </source>
</evidence>
<name>A0A8X7WQA2_BRACI</name>
<feature type="domain" description="Protein kinase" evidence="17">
    <location>
        <begin position="60"/>
        <end position="306"/>
    </location>
</feature>
<evidence type="ECO:0000256" key="13">
    <source>
        <dbReference type="ARBA" id="ARBA00047899"/>
    </source>
</evidence>
<dbReference type="EMBL" id="JAAMPC010000001">
    <property type="protein sequence ID" value="KAG2333681.1"/>
    <property type="molecule type" value="Genomic_DNA"/>
</dbReference>
<evidence type="ECO:0000256" key="10">
    <source>
        <dbReference type="ARBA" id="ARBA00022837"/>
    </source>
</evidence>
<dbReference type="FunFam" id="3.30.200.20:FF:000004">
    <property type="entry name" value="Calcium-dependent protein kinase 1"/>
    <property type="match status" value="1"/>
</dbReference>
<dbReference type="InterPro" id="IPR050205">
    <property type="entry name" value="CDPK_Ser/Thr_kinases"/>
</dbReference>
<keyword evidence="10" id="KW-0106">Calcium</keyword>
<dbReference type="GO" id="GO:0005524">
    <property type="term" value="F:ATP binding"/>
    <property type="evidence" value="ECO:0007669"/>
    <property type="project" value="UniProtKB-UniRule"/>
</dbReference>
<evidence type="ECO:0000256" key="16">
    <source>
        <dbReference type="RuleBase" id="RU000304"/>
    </source>
</evidence>
<evidence type="ECO:0000259" key="18">
    <source>
        <dbReference type="PROSITE" id="PS50222"/>
    </source>
</evidence>
<keyword evidence="9" id="KW-0418">Kinase</keyword>
<dbReference type="InterPro" id="IPR002048">
    <property type="entry name" value="EF_hand_dom"/>
</dbReference>
<evidence type="ECO:0000256" key="4">
    <source>
        <dbReference type="ARBA" id="ARBA00022553"/>
    </source>
</evidence>
<dbReference type="OrthoDB" id="40902at2759"/>
<organism evidence="19 20">
    <name type="scientific">Brassica carinata</name>
    <name type="common">Ethiopian mustard</name>
    <name type="synonym">Abyssinian cabbage</name>
    <dbReference type="NCBI Taxonomy" id="52824"/>
    <lineage>
        <taxon>Eukaryota</taxon>
        <taxon>Viridiplantae</taxon>
        <taxon>Streptophyta</taxon>
        <taxon>Embryophyta</taxon>
        <taxon>Tracheophyta</taxon>
        <taxon>Spermatophyta</taxon>
        <taxon>Magnoliopsida</taxon>
        <taxon>eudicotyledons</taxon>
        <taxon>Gunneridae</taxon>
        <taxon>Pentapetalae</taxon>
        <taxon>rosids</taxon>
        <taxon>malvids</taxon>
        <taxon>Brassicales</taxon>
        <taxon>Brassicaceae</taxon>
        <taxon>Brassiceae</taxon>
        <taxon>Brassica</taxon>
    </lineage>
</organism>
<evidence type="ECO:0000256" key="3">
    <source>
        <dbReference type="ARBA" id="ARBA00022527"/>
    </source>
</evidence>